<keyword evidence="1" id="KW-0472">Membrane</keyword>
<feature type="transmembrane region" description="Helical" evidence="1">
    <location>
        <begin position="12"/>
        <end position="37"/>
    </location>
</feature>
<reference evidence="2 3" key="1">
    <citation type="submission" date="2019-04" db="EMBL/GenBank/DDBJ databases">
        <title>Genome of a novel bacterium Candidatus Jettenia ecosi reconstructed from metagenome of an anammox bioreactor.</title>
        <authorList>
            <person name="Mardanov A.V."/>
            <person name="Beletsky A.V."/>
            <person name="Ravin N.V."/>
            <person name="Botchkova E.A."/>
            <person name="Litti Y.V."/>
            <person name="Nozhevnikova A.N."/>
        </authorList>
    </citation>
    <scope>NUCLEOTIDE SEQUENCE [LARGE SCALE GENOMIC DNA]</scope>
    <source>
        <strain evidence="2">J2</strain>
    </source>
</reference>
<gene>
    <name evidence="2" type="ORF">JETT_3945</name>
</gene>
<comment type="caution">
    <text evidence="2">The sequence shown here is derived from an EMBL/GenBank/DDBJ whole genome shotgun (WGS) entry which is preliminary data.</text>
</comment>
<keyword evidence="1" id="KW-0812">Transmembrane</keyword>
<dbReference type="AlphaFoldDB" id="A0A533QB20"/>
<evidence type="ECO:0000313" key="2">
    <source>
        <dbReference type="EMBL" id="TLD39791.1"/>
    </source>
</evidence>
<name>A0A533QB20_9BACT</name>
<sequence>MITIIQARRGEMIIEFQFTLSGFKGFFLLFPIIMTFLRD</sequence>
<accession>A0A533QB20</accession>
<evidence type="ECO:0000256" key="1">
    <source>
        <dbReference type="SAM" id="Phobius"/>
    </source>
</evidence>
<organism evidence="2 3">
    <name type="scientific">Candidatus Jettenia ecosi</name>
    <dbReference type="NCBI Taxonomy" id="2494326"/>
    <lineage>
        <taxon>Bacteria</taxon>
        <taxon>Pseudomonadati</taxon>
        <taxon>Planctomycetota</taxon>
        <taxon>Candidatus Brocadiia</taxon>
        <taxon>Candidatus Brocadiales</taxon>
        <taxon>Candidatus Brocadiaceae</taxon>
        <taxon>Candidatus Jettenia</taxon>
    </lineage>
</organism>
<proteinExistence type="predicted"/>
<evidence type="ECO:0000313" key="3">
    <source>
        <dbReference type="Proteomes" id="UP000319783"/>
    </source>
</evidence>
<protein>
    <submittedName>
        <fullName evidence="2">Uncharacterized protein</fullName>
    </submittedName>
</protein>
<dbReference type="EMBL" id="SULG01000209">
    <property type="protein sequence ID" value="TLD39791.1"/>
    <property type="molecule type" value="Genomic_DNA"/>
</dbReference>
<keyword evidence="1" id="KW-1133">Transmembrane helix</keyword>
<dbReference type="Proteomes" id="UP000319783">
    <property type="component" value="Unassembled WGS sequence"/>
</dbReference>